<evidence type="ECO:0000313" key="2">
    <source>
        <dbReference type="Proteomes" id="UP000225277"/>
    </source>
</evidence>
<dbReference type="EMBL" id="FJUY01000022">
    <property type="protein sequence ID" value="CZT24661.1"/>
    <property type="molecule type" value="Genomic_DNA"/>
</dbReference>
<reference evidence="1 2" key="1">
    <citation type="submission" date="2016-03" db="EMBL/GenBank/DDBJ databases">
        <authorList>
            <person name="Ploux O."/>
        </authorList>
    </citation>
    <scope>NUCLEOTIDE SEQUENCE [LARGE SCALE GENOMIC DNA]</scope>
    <source>
        <strain evidence="1 2">URUG2</strain>
    </source>
</reference>
<protein>
    <submittedName>
        <fullName evidence="1">Uncharacterized protein</fullName>
    </submittedName>
</protein>
<accession>A0A2D3VJR3</accession>
<dbReference type="AlphaFoldDB" id="A0A2D3VJR3"/>
<dbReference type="Proteomes" id="UP000225277">
    <property type="component" value="Unassembled WGS sequence"/>
</dbReference>
<dbReference type="RefSeq" id="XP_023631385.1">
    <property type="nucleotide sequence ID" value="XM_023775617.1"/>
</dbReference>
<name>A0A2D3VJR3_9PEZI</name>
<organism evidence="1 2">
    <name type="scientific">Ramularia collo-cygni</name>
    <dbReference type="NCBI Taxonomy" id="112498"/>
    <lineage>
        <taxon>Eukaryota</taxon>
        <taxon>Fungi</taxon>
        <taxon>Dikarya</taxon>
        <taxon>Ascomycota</taxon>
        <taxon>Pezizomycotina</taxon>
        <taxon>Dothideomycetes</taxon>
        <taxon>Dothideomycetidae</taxon>
        <taxon>Mycosphaerellales</taxon>
        <taxon>Mycosphaerellaceae</taxon>
        <taxon>Ramularia</taxon>
    </lineage>
</organism>
<sequence length="118" mass="13184">MDCWTSLNLALRDQEDETRRNGESVLQAPSSDMDVALLIASRARMTTEKRSSQAPCPRLQGPVAVHILPALQAQSIPMKSVCLGKSVLETERLPKHARIVRPPSFSQVSPVVQERRRR</sequence>
<proteinExistence type="predicted"/>
<gene>
    <name evidence="1" type="ORF">RCC_10387</name>
</gene>
<keyword evidence="2" id="KW-1185">Reference proteome</keyword>
<dbReference type="GeneID" id="35605432"/>
<evidence type="ECO:0000313" key="1">
    <source>
        <dbReference type="EMBL" id="CZT24661.1"/>
    </source>
</evidence>